<evidence type="ECO:0000256" key="1">
    <source>
        <dbReference type="ARBA" id="ARBA00005662"/>
    </source>
</evidence>
<evidence type="ECO:0000256" key="3">
    <source>
        <dbReference type="SAM" id="Phobius"/>
    </source>
</evidence>
<dbReference type="RefSeq" id="WP_126015482.1">
    <property type="nucleotide sequence ID" value="NZ_CP034437.1"/>
</dbReference>
<dbReference type="KEGG" id="palb:EJC50_11735"/>
<dbReference type="SUPFAM" id="SSF56300">
    <property type="entry name" value="Metallo-dependent phosphatases"/>
    <property type="match status" value="1"/>
</dbReference>
<dbReference type="SMART" id="SM00854">
    <property type="entry name" value="PGA_cap"/>
    <property type="match status" value="1"/>
</dbReference>
<gene>
    <name evidence="5" type="ORF">EJC50_11735</name>
</gene>
<dbReference type="EMBL" id="CP034437">
    <property type="protein sequence ID" value="AZN40247.1"/>
    <property type="molecule type" value="Genomic_DNA"/>
</dbReference>
<accession>A0A3Q8X6Y3</accession>
<protein>
    <submittedName>
        <fullName evidence="5">CapA family protein</fullName>
    </submittedName>
</protein>
<keyword evidence="3" id="KW-0812">Transmembrane</keyword>
<feature type="region of interest" description="Disordered" evidence="2">
    <location>
        <begin position="52"/>
        <end position="134"/>
    </location>
</feature>
<evidence type="ECO:0000256" key="2">
    <source>
        <dbReference type="SAM" id="MobiDB-lite"/>
    </source>
</evidence>
<comment type="similarity">
    <text evidence="1">Belongs to the CapA family.</text>
</comment>
<feature type="transmembrane region" description="Helical" evidence="3">
    <location>
        <begin position="23"/>
        <end position="43"/>
    </location>
</feature>
<feature type="compositionally biased region" description="Polar residues" evidence="2">
    <location>
        <begin position="56"/>
        <end position="101"/>
    </location>
</feature>
<name>A0A3Q8X6Y3_9BACL</name>
<keyword evidence="6" id="KW-1185">Reference proteome</keyword>
<dbReference type="PANTHER" id="PTHR33393:SF13">
    <property type="entry name" value="PGA BIOSYNTHESIS PROTEIN CAPA"/>
    <property type="match status" value="1"/>
</dbReference>
<feature type="compositionally biased region" description="Low complexity" evidence="2">
    <location>
        <begin position="110"/>
        <end position="124"/>
    </location>
</feature>
<dbReference type="InterPro" id="IPR052169">
    <property type="entry name" value="CW_Biosynth-Accessory"/>
</dbReference>
<dbReference type="PANTHER" id="PTHR33393">
    <property type="entry name" value="POLYGLUTAMINE SYNTHESIS ACCESSORY PROTEIN RV0574C-RELATED"/>
    <property type="match status" value="1"/>
</dbReference>
<keyword evidence="3" id="KW-1133">Transmembrane helix</keyword>
<organism evidence="5 6">
    <name type="scientific">Paenibacillus albus</name>
    <dbReference type="NCBI Taxonomy" id="2495582"/>
    <lineage>
        <taxon>Bacteria</taxon>
        <taxon>Bacillati</taxon>
        <taxon>Bacillota</taxon>
        <taxon>Bacilli</taxon>
        <taxon>Bacillales</taxon>
        <taxon>Paenibacillaceae</taxon>
        <taxon>Paenibacillus</taxon>
    </lineage>
</organism>
<evidence type="ECO:0000259" key="4">
    <source>
        <dbReference type="SMART" id="SM00854"/>
    </source>
</evidence>
<dbReference type="InterPro" id="IPR029052">
    <property type="entry name" value="Metallo-depent_PP-like"/>
</dbReference>
<dbReference type="CDD" id="cd07381">
    <property type="entry name" value="MPP_CapA"/>
    <property type="match status" value="1"/>
</dbReference>
<proteinExistence type="inferred from homology"/>
<reference evidence="6" key="1">
    <citation type="submission" date="2018-12" db="EMBL/GenBank/DDBJ databases">
        <title>Genome sequence of Peanibacillus sp.</title>
        <authorList>
            <person name="Subramani G."/>
            <person name="Srinivasan S."/>
            <person name="Kim M.K."/>
        </authorList>
    </citation>
    <scope>NUCLEOTIDE SEQUENCE [LARGE SCALE GENOMIC DNA]</scope>
    <source>
        <strain evidence="6">18JY67-1</strain>
    </source>
</reference>
<dbReference type="AlphaFoldDB" id="A0A3Q8X6Y3"/>
<dbReference type="Gene3D" id="3.60.21.10">
    <property type="match status" value="1"/>
</dbReference>
<evidence type="ECO:0000313" key="6">
    <source>
        <dbReference type="Proteomes" id="UP000272528"/>
    </source>
</evidence>
<dbReference type="InterPro" id="IPR019079">
    <property type="entry name" value="Capsule_synth_CapA"/>
</dbReference>
<dbReference type="Pfam" id="PF09587">
    <property type="entry name" value="PGA_cap"/>
    <property type="match status" value="1"/>
</dbReference>
<keyword evidence="3" id="KW-0472">Membrane</keyword>
<sequence length="448" mass="47649">MHASRSETHQHQKKQRSRRLKRLLAINISMLCIIGVLAVVYFVQRQDEAGKPEIASDNSDSSNTPANSGTNSNSDADPNEAASGSGTDADTGSDQANQGDQQPAADQEQTGSNGTDSSNSGTDSAVTAPASTSGDSITLSFAGDVLLAASVETLMLKNGYEYPYTYVGPFLKKPDLMAANLETPVTTRGIPAQKKQYVYKSSPDALPALKASGIDVVNLANNHTMDQGEEGLLDTIGHLDSAGIPNMGAGRDDAEAFKPVLLEAKGISVAYIGLSRVIPEGSWKAAKDHPGLAETYDSTRAVKAIQDAKKQADLVVVMVHWGIEREDNPNDDQKRLAHEYIDAGADLVIGSHPHTLQGFESYKGKWIAYSLGNFIFPGMTPDKTKDTGVVDARCSADGKCSLLMHPMRSNQSQPVPLEGEEAAALFKRISAISIHASLDAAGNVKPKE</sequence>
<dbReference type="OrthoDB" id="9810906at2"/>
<feature type="domain" description="Capsule synthesis protein CapA" evidence="4">
    <location>
        <begin position="138"/>
        <end position="378"/>
    </location>
</feature>
<evidence type="ECO:0000313" key="5">
    <source>
        <dbReference type="EMBL" id="AZN40247.1"/>
    </source>
</evidence>
<dbReference type="Proteomes" id="UP000272528">
    <property type="component" value="Chromosome"/>
</dbReference>